<keyword evidence="1" id="KW-0880">Kelch repeat</keyword>
<dbReference type="AlphaFoldDB" id="A0A8H4F0Y1"/>
<evidence type="ECO:0000313" key="6">
    <source>
        <dbReference type="Proteomes" id="UP000469890"/>
    </source>
</evidence>
<evidence type="ECO:0008006" key="7">
    <source>
        <dbReference type="Google" id="ProtNLM"/>
    </source>
</evidence>
<evidence type="ECO:0000256" key="1">
    <source>
        <dbReference type="ARBA" id="ARBA00022441"/>
    </source>
</evidence>
<feature type="region of interest" description="Disordered" evidence="3">
    <location>
        <begin position="437"/>
        <end position="456"/>
    </location>
</feature>
<evidence type="ECO:0000256" key="3">
    <source>
        <dbReference type="SAM" id="MobiDB-lite"/>
    </source>
</evidence>
<name>A0A8H4F0Y1_MUCCL</name>
<keyword evidence="2" id="KW-0677">Repeat</keyword>
<dbReference type="PANTHER" id="PTHR46093">
    <property type="entry name" value="ACYL-COA-BINDING DOMAIN-CONTAINING PROTEIN 5"/>
    <property type="match status" value="1"/>
</dbReference>
<dbReference type="Proteomes" id="UP000469890">
    <property type="component" value="Unassembled WGS sequence"/>
</dbReference>
<evidence type="ECO:0000313" key="5">
    <source>
        <dbReference type="EMBL" id="KAF1801961.1"/>
    </source>
</evidence>
<organism evidence="5 6">
    <name type="scientific">Mucor circinelloides f. lusitanicus</name>
    <name type="common">Mucor racemosus var. lusitanicus</name>
    <dbReference type="NCBI Taxonomy" id="29924"/>
    <lineage>
        <taxon>Eukaryota</taxon>
        <taxon>Fungi</taxon>
        <taxon>Fungi incertae sedis</taxon>
        <taxon>Mucoromycota</taxon>
        <taxon>Mucoromycotina</taxon>
        <taxon>Mucoromycetes</taxon>
        <taxon>Mucorales</taxon>
        <taxon>Mucorineae</taxon>
        <taxon>Mucoraceae</taxon>
        <taxon>Mucor</taxon>
    </lineage>
</organism>
<dbReference type="SUPFAM" id="SSF117281">
    <property type="entry name" value="Kelch motif"/>
    <property type="match status" value="1"/>
</dbReference>
<feature type="region of interest" description="Disordered" evidence="3">
    <location>
        <begin position="291"/>
        <end position="316"/>
    </location>
</feature>
<protein>
    <recommendedName>
        <fullName evidence="7">Galactose oxidase</fullName>
    </recommendedName>
</protein>
<gene>
    <name evidence="5" type="ORF">FB192DRAFT_1471613</name>
</gene>
<comment type="caution">
    <text evidence="5">The sequence shown here is derived from an EMBL/GenBank/DDBJ whole genome shotgun (WGS) entry which is preliminary data.</text>
</comment>
<keyword evidence="4" id="KW-0812">Transmembrane</keyword>
<sequence>MFINGGFASKNGHLNNTNIMYNALENKWYGQPDYVEDPYGIRQIYYGSGSYVPGKGVAFYGGFEQFTNPNWTTPNTNASRFFFSSNRKTGYTQVAYFNIDNPSQSIWSTALMLTTPSDHFLARHQSVFDPITNTLLFMGGEYRTPTSDEPILPNTYSYIKTFDTLNNVWGTMNLSGVLPTQNRLYSTLTLLPSTNRHVLLYGGETGNVVVVRDYCNILNLDTKSWTRQSIEAPALTPLQRSRHSAVLVNNSTLFVMWGIDPNKVGISSVLILNITNPDAITMSDKYIDPNALSAAEDPNTNTTRSGDSSNTRAEASTGLSSGAKAGIAVAAAVVAILGALVIWLYLRNKKNEKMRKQEQELARQQQQDQADYYHATDVEPMEVDWDQIEKYTEMPITKQTNNDSARVSAQSTTIVDGAEPNSTAYAVHPDVVEVQRPNAIDLPSQSQRALKPDGGY</sequence>
<evidence type="ECO:0000256" key="4">
    <source>
        <dbReference type="SAM" id="Phobius"/>
    </source>
</evidence>
<dbReference type="EMBL" id="JAAECE010000004">
    <property type="protein sequence ID" value="KAF1801961.1"/>
    <property type="molecule type" value="Genomic_DNA"/>
</dbReference>
<feature type="transmembrane region" description="Helical" evidence="4">
    <location>
        <begin position="325"/>
        <end position="346"/>
    </location>
</feature>
<dbReference type="Gene3D" id="2.120.10.80">
    <property type="entry name" value="Kelch-type beta propeller"/>
    <property type="match status" value="1"/>
</dbReference>
<dbReference type="InterPro" id="IPR015915">
    <property type="entry name" value="Kelch-typ_b-propeller"/>
</dbReference>
<keyword evidence="4" id="KW-0472">Membrane</keyword>
<dbReference type="PANTHER" id="PTHR46093:SF18">
    <property type="entry name" value="FIBRONECTIN TYPE-III DOMAIN-CONTAINING PROTEIN"/>
    <property type="match status" value="1"/>
</dbReference>
<keyword evidence="4" id="KW-1133">Transmembrane helix</keyword>
<proteinExistence type="predicted"/>
<accession>A0A8H4F0Y1</accession>
<reference evidence="5 6" key="1">
    <citation type="submission" date="2019-09" db="EMBL/GenBank/DDBJ databases">
        <authorList>
            <consortium name="DOE Joint Genome Institute"/>
            <person name="Mondo S.J."/>
            <person name="Navarro-Mendoza M.I."/>
            <person name="Perez-Arques C."/>
            <person name="Panchal S."/>
            <person name="Nicolas F.E."/>
            <person name="Ganguly P."/>
            <person name="Pangilinan J."/>
            <person name="Grigoriev I."/>
            <person name="Heitman J."/>
            <person name="Sanya K."/>
            <person name="Garre V."/>
        </authorList>
    </citation>
    <scope>NUCLEOTIDE SEQUENCE [LARGE SCALE GENOMIC DNA]</scope>
    <source>
        <strain evidence="5 6">MU402</strain>
    </source>
</reference>
<evidence type="ECO:0000256" key="2">
    <source>
        <dbReference type="ARBA" id="ARBA00022737"/>
    </source>
</evidence>
<feature type="compositionally biased region" description="Polar residues" evidence="3">
    <location>
        <begin position="298"/>
        <end position="316"/>
    </location>
</feature>